<organism evidence="2 3">
    <name type="scientific">Catenuloplanes niger</name>
    <dbReference type="NCBI Taxonomy" id="587534"/>
    <lineage>
        <taxon>Bacteria</taxon>
        <taxon>Bacillati</taxon>
        <taxon>Actinomycetota</taxon>
        <taxon>Actinomycetes</taxon>
        <taxon>Micromonosporales</taxon>
        <taxon>Micromonosporaceae</taxon>
        <taxon>Catenuloplanes</taxon>
    </lineage>
</organism>
<dbReference type="Pfam" id="PF13546">
    <property type="entry name" value="DDE_5"/>
    <property type="match status" value="1"/>
</dbReference>
<accession>A0AAE3ZXB2</accession>
<dbReference type="InterPro" id="IPR038721">
    <property type="entry name" value="IS701-like_DDE_dom"/>
</dbReference>
<gene>
    <name evidence="2" type="ORF">J2S44_007821</name>
</gene>
<name>A0AAE3ZXB2_9ACTN</name>
<dbReference type="PANTHER" id="PTHR33627">
    <property type="entry name" value="TRANSPOSASE"/>
    <property type="match status" value="1"/>
</dbReference>
<dbReference type="InterPro" id="IPR012337">
    <property type="entry name" value="RNaseH-like_sf"/>
</dbReference>
<dbReference type="InterPro" id="IPR039365">
    <property type="entry name" value="IS701-like"/>
</dbReference>
<protein>
    <submittedName>
        <fullName evidence="2">SRSO17 transposase</fullName>
    </submittedName>
</protein>
<evidence type="ECO:0000313" key="2">
    <source>
        <dbReference type="EMBL" id="MDR7327571.1"/>
    </source>
</evidence>
<reference evidence="2 3" key="1">
    <citation type="submission" date="2023-07" db="EMBL/GenBank/DDBJ databases">
        <title>Sequencing the genomes of 1000 actinobacteria strains.</title>
        <authorList>
            <person name="Klenk H.-P."/>
        </authorList>
    </citation>
    <scope>NUCLEOTIDE SEQUENCE [LARGE SCALE GENOMIC DNA]</scope>
    <source>
        <strain evidence="2 3">DSM 44711</strain>
    </source>
</reference>
<dbReference type="SUPFAM" id="SSF53098">
    <property type="entry name" value="Ribonuclease H-like"/>
    <property type="match status" value="1"/>
</dbReference>
<evidence type="ECO:0000259" key="1">
    <source>
        <dbReference type="Pfam" id="PF13546"/>
    </source>
</evidence>
<keyword evidence="3" id="KW-1185">Reference proteome</keyword>
<comment type="caution">
    <text evidence="2">The sequence shown here is derived from an EMBL/GenBank/DDBJ whole genome shotgun (WGS) entry which is preliminary data.</text>
</comment>
<dbReference type="EMBL" id="JAVDYC010000001">
    <property type="protein sequence ID" value="MDR7327571.1"/>
    <property type="molecule type" value="Genomic_DNA"/>
</dbReference>
<dbReference type="Proteomes" id="UP001183629">
    <property type="component" value="Unassembled WGS sequence"/>
</dbReference>
<sequence length="297" mass="33151">MRRNLAGYAASLLGRPSAWVVEEVVTPKNGASSVGVARQYAPSLGRTLNCQLGLGFFLAGEVGAVPVNWRLLLPATWDHDETRRARTHLPPEEVHRPRWRHLLDMIDEMLGGWGAEPLPVVVDARHESSVDRLVAGLEERDLPYVVSVAPGGPVLAEEPVRTTGRAGTSLIWRDTAPGGAASRFFLQQLPHRAGAARGRSRALLTEWLAGRPRPSGAWLTNLTTARPDRLISLARARHQTRQEMTRLYDEFGLNHFEGRSFRGWQHHVTLVSLAHAYVLGARLRQRYEPWHLHRSLA</sequence>
<dbReference type="AlphaFoldDB" id="A0AAE3ZXB2"/>
<dbReference type="PANTHER" id="PTHR33627:SF1">
    <property type="entry name" value="TRANSPOSASE"/>
    <property type="match status" value="1"/>
</dbReference>
<evidence type="ECO:0000313" key="3">
    <source>
        <dbReference type="Proteomes" id="UP001183629"/>
    </source>
</evidence>
<proteinExistence type="predicted"/>
<feature type="domain" description="Transposase IS701-like DDE" evidence="1">
    <location>
        <begin position="2"/>
        <end position="169"/>
    </location>
</feature>